<dbReference type="PROSITE" id="PS50097">
    <property type="entry name" value="BTB"/>
    <property type="match status" value="1"/>
</dbReference>
<name>A0ABD2KIB6_9BILA</name>
<dbReference type="Gene3D" id="3.30.710.10">
    <property type="entry name" value="Potassium Channel Kv1.1, Chain A"/>
    <property type="match status" value="1"/>
</dbReference>
<accession>A0ABD2KIB6</accession>
<dbReference type="InterPro" id="IPR000210">
    <property type="entry name" value="BTB/POZ_dom"/>
</dbReference>
<dbReference type="EMBL" id="JBICBT010000750">
    <property type="protein sequence ID" value="KAL3102678.1"/>
    <property type="molecule type" value="Genomic_DNA"/>
</dbReference>
<dbReference type="SUPFAM" id="SSF54695">
    <property type="entry name" value="POZ domain"/>
    <property type="match status" value="1"/>
</dbReference>
<keyword evidence="4" id="KW-1185">Reference proteome</keyword>
<evidence type="ECO:0000259" key="2">
    <source>
        <dbReference type="PROSITE" id="PS50097"/>
    </source>
</evidence>
<dbReference type="SUPFAM" id="SSF49599">
    <property type="entry name" value="TRAF domain-like"/>
    <property type="match status" value="1"/>
</dbReference>
<dbReference type="Pfam" id="PF00917">
    <property type="entry name" value="MATH"/>
    <property type="match status" value="1"/>
</dbReference>
<evidence type="ECO:0000259" key="1">
    <source>
        <dbReference type="PROSITE" id="PS50042"/>
    </source>
</evidence>
<evidence type="ECO:0000313" key="3">
    <source>
        <dbReference type="EMBL" id="KAL3102678.1"/>
    </source>
</evidence>
<dbReference type="PANTHER" id="PTHR45774:SF3">
    <property type="entry name" value="BTB (POZ) DOMAIN-CONTAINING 2B-RELATED"/>
    <property type="match status" value="1"/>
</dbReference>
<protein>
    <recommendedName>
        <fullName evidence="5">BTB domain-containing protein</fullName>
    </recommendedName>
</protein>
<dbReference type="AlphaFoldDB" id="A0ABD2KIB6"/>
<evidence type="ECO:0000313" key="4">
    <source>
        <dbReference type="Proteomes" id="UP001620626"/>
    </source>
</evidence>
<dbReference type="InterPro" id="IPR008974">
    <property type="entry name" value="TRAF-like"/>
</dbReference>
<proteinExistence type="predicted"/>
<feature type="domain" description="Cyclic nucleotide-binding" evidence="1">
    <location>
        <begin position="1"/>
        <end position="87"/>
    </location>
</feature>
<dbReference type="PANTHER" id="PTHR45774">
    <property type="entry name" value="BTB/POZ DOMAIN-CONTAINING"/>
    <property type="match status" value="1"/>
</dbReference>
<comment type="caution">
    <text evidence="3">The sequence shown here is derived from an EMBL/GenBank/DDBJ whole genome shotgun (WGS) entry which is preliminary data.</text>
</comment>
<dbReference type="SMART" id="SM00225">
    <property type="entry name" value="BTB"/>
    <property type="match status" value="1"/>
</dbReference>
<dbReference type="InterPro" id="IPR002083">
    <property type="entry name" value="MATH/TRAF_dom"/>
</dbReference>
<feature type="domain" description="BTB" evidence="2">
    <location>
        <begin position="21"/>
        <end position="99"/>
    </location>
</feature>
<dbReference type="InterPro" id="IPR011333">
    <property type="entry name" value="SKP1/BTB/POZ_sf"/>
</dbReference>
<dbReference type="PROSITE" id="PS50042">
    <property type="entry name" value="CNMP_BINDING_3"/>
    <property type="match status" value="1"/>
</dbReference>
<organism evidence="3 4">
    <name type="scientific">Heterodera trifolii</name>
    <dbReference type="NCBI Taxonomy" id="157864"/>
    <lineage>
        <taxon>Eukaryota</taxon>
        <taxon>Metazoa</taxon>
        <taxon>Ecdysozoa</taxon>
        <taxon>Nematoda</taxon>
        <taxon>Chromadorea</taxon>
        <taxon>Rhabditida</taxon>
        <taxon>Tylenchina</taxon>
        <taxon>Tylenchomorpha</taxon>
        <taxon>Tylenchoidea</taxon>
        <taxon>Heteroderidae</taxon>
        <taxon>Heteroderinae</taxon>
        <taxon>Heterodera</taxon>
    </lineage>
</organism>
<dbReference type="Proteomes" id="UP001620626">
    <property type="component" value="Unassembled WGS sequence"/>
</dbReference>
<dbReference type="Gene3D" id="2.60.210.10">
    <property type="entry name" value="Apoptosis, Tumor Necrosis Factor Receptor Associated Protein 2, Chain A"/>
    <property type="match status" value="1"/>
</dbReference>
<evidence type="ECO:0008006" key="5">
    <source>
        <dbReference type="Google" id="ProtNLM"/>
    </source>
</evidence>
<gene>
    <name evidence="3" type="ORF">niasHT_027766</name>
</gene>
<dbReference type="InterPro" id="IPR000595">
    <property type="entry name" value="cNMP-bd_dom"/>
</dbReference>
<dbReference type="Pfam" id="PF00651">
    <property type="entry name" value="BTB"/>
    <property type="match status" value="1"/>
</dbReference>
<sequence length="384" mass="43987">MLRPYSLSERMKLLLNSGDYADVHFLVGEGNAKELLPAHKLILITASNVFEAMFRFEAKKAKKDENAEVISPVEITDIDADVFRAILSFIYADDLSGVSVDNAMEVFYAAKKYNIPGLINAISNCDLSKLSNVFLAFAMANFLGEEIKDEITIWHSAILWADEQCRQNWMECSPENRRAMLGSALSKIRFSLIQQEDFYKFIVPSGVLTNDELFILKEYLHGNRSVFEQYPQPFPTHQRRAPYNDPYKPKGIFLMKIEKFSEFGQNGGRQSSEIVHIRGVPWKILAVKERSVLCFYMQCDAENIGPRRKYSFWITLRIICQKGGKLDHVIDKNDCATPFYRRRDFIGVVSFSELMSPDNGWYDSGEDTVNVKIEVTIGEPFEDN</sequence>
<reference evidence="3 4" key="1">
    <citation type="submission" date="2024-10" db="EMBL/GenBank/DDBJ databases">
        <authorList>
            <person name="Kim D."/>
        </authorList>
    </citation>
    <scope>NUCLEOTIDE SEQUENCE [LARGE SCALE GENOMIC DNA]</scope>
    <source>
        <strain evidence="3">BH-2024</strain>
    </source>
</reference>